<name>A0A0D2EU64_9EURO</name>
<dbReference type="CDD" id="cd08276">
    <property type="entry name" value="MDR7"/>
    <property type="match status" value="1"/>
</dbReference>
<dbReference type="HOGENOM" id="CLU_026673_3_4_1"/>
<dbReference type="InterPro" id="IPR013154">
    <property type="entry name" value="ADH-like_N"/>
</dbReference>
<evidence type="ECO:0000259" key="2">
    <source>
        <dbReference type="SMART" id="SM00829"/>
    </source>
</evidence>
<dbReference type="STRING" id="348802.A0A0D2EU64"/>
<feature type="region of interest" description="Disordered" evidence="1">
    <location>
        <begin position="1"/>
        <end position="28"/>
    </location>
</feature>
<protein>
    <recommendedName>
        <fullName evidence="2">Enoyl reductase (ER) domain-containing protein</fullName>
    </recommendedName>
</protein>
<dbReference type="Proteomes" id="UP000054342">
    <property type="component" value="Unassembled WGS sequence"/>
</dbReference>
<dbReference type="RefSeq" id="XP_013318875.1">
    <property type="nucleotide sequence ID" value="XM_013463421.1"/>
</dbReference>
<dbReference type="InterPro" id="IPR013149">
    <property type="entry name" value="ADH-like_C"/>
</dbReference>
<organism evidence="3 4">
    <name type="scientific">Exophiala xenobiotica</name>
    <dbReference type="NCBI Taxonomy" id="348802"/>
    <lineage>
        <taxon>Eukaryota</taxon>
        <taxon>Fungi</taxon>
        <taxon>Dikarya</taxon>
        <taxon>Ascomycota</taxon>
        <taxon>Pezizomycotina</taxon>
        <taxon>Eurotiomycetes</taxon>
        <taxon>Chaetothyriomycetidae</taxon>
        <taxon>Chaetothyriales</taxon>
        <taxon>Herpotrichiellaceae</taxon>
        <taxon>Exophiala</taxon>
    </lineage>
</organism>
<evidence type="ECO:0000313" key="3">
    <source>
        <dbReference type="EMBL" id="KIW58290.1"/>
    </source>
</evidence>
<dbReference type="GO" id="GO:0016491">
    <property type="term" value="F:oxidoreductase activity"/>
    <property type="evidence" value="ECO:0007669"/>
    <property type="project" value="InterPro"/>
</dbReference>
<dbReference type="EMBL" id="KN847318">
    <property type="protein sequence ID" value="KIW58290.1"/>
    <property type="molecule type" value="Genomic_DNA"/>
</dbReference>
<proteinExistence type="predicted"/>
<keyword evidence="4" id="KW-1185">Reference proteome</keyword>
<dbReference type="Gene3D" id="3.90.180.10">
    <property type="entry name" value="Medium-chain alcohol dehydrogenases, catalytic domain"/>
    <property type="match status" value="1"/>
</dbReference>
<dbReference type="SUPFAM" id="SSF51735">
    <property type="entry name" value="NAD(P)-binding Rossmann-fold domains"/>
    <property type="match status" value="1"/>
</dbReference>
<dbReference type="Gene3D" id="3.40.50.720">
    <property type="entry name" value="NAD(P)-binding Rossmann-like Domain"/>
    <property type="match status" value="1"/>
</dbReference>
<dbReference type="InterPro" id="IPR020843">
    <property type="entry name" value="ER"/>
</dbReference>
<dbReference type="PANTHER" id="PTHR45033:SF1">
    <property type="entry name" value="OXIDOREDUCTASE (EUROFUNG)"/>
    <property type="match status" value="1"/>
</dbReference>
<accession>A0A0D2EU64</accession>
<feature type="compositionally biased region" description="Polar residues" evidence="1">
    <location>
        <begin position="1"/>
        <end position="19"/>
    </location>
</feature>
<dbReference type="GeneID" id="25324730"/>
<evidence type="ECO:0000256" key="1">
    <source>
        <dbReference type="SAM" id="MobiDB-lite"/>
    </source>
</evidence>
<dbReference type="InterPro" id="IPR011032">
    <property type="entry name" value="GroES-like_sf"/>
</dbReference>
<dbReference type="SMART" id="SM00829">
    <property type="entry name" value="PKS_ER"/>
    <property type="match status" value="1"/>
</dbReference>
<dbReference type="Pfam" id="PF08240">
    <property type="entry name" value="ADH_N"/>
    <property type="match status" value="1"/>
</dbReference>
<gene>
    <name evidence="3" type="ORF">PV05_02822</name>
</gene>
<dbReference type="AlphaFoldDB" id="A0A0D2EU64"/>
<evidence type="ECO:0000313" key="4">
    <source>
        <dbReference type="Proteomes" id="UP000054342"/>
    </source>
</evidence>
<feature type="domain" description="Enoyl reductase (ER)" evidence="2">
    <location>
        <begin position="118"/>
        <end position="456"/>
    </location>
</feature>
<reference evidence="3 4" key="1">
    <citation type="submission" date="2015-01" db="EMBL/GenBank/DDBJ databases">
        <title>The Genome Sequence of Exophiala xenobiotica CBS118157.</title>
        <authorList>
            <consortium name="The Broad Institute Genomics Platform"/>
            <person name="Cuomo C."/>
            <person name="de Hoog S."/>
            <person name="Gorbushina A."/>
            <person name="Stielow B."/>
            <person name="Teixiera M."/>
            <person name="Abouelleil A."/>
            <person name="Chapman S.B."/>
            <person name="Priest M."/>
            <person name="Young S.K."/>
            <person name="Wortman J."/>
            <person name="Nusbaum C."/>
            <person name="Birren B."/>
        </authorList>
    </citation>
    <scope>NUCLEOTIDE SEQUENCE [LARGE SCALE GENOMIC DNA]</scope>
    <source>
        <strain evidence="3 4">CBS 118157</strain>
    </source>
</reference>
<dbReference type="OrthoDB" id="3509362at2759"/>
<dbReference type="Pfam" id="PF00107">
    <property type="entry name" value="ADH_zinc_N"/>
    <property type="match status" value="1"/>
</dbReference>
<dbReference type="InterPro" id="IPR052711">
    <property type="entry name" value="Zinc_ADH-like"/>
</dbReference>
<dbReference type="SUPFAM" id="SSF50129">
    <property type="entry name" value="GroES-like"/>
    <property type="match status" value="1"/>
</dbReference>
<dbReference type="PANTHER" id="PTHR45033">
    <property type="match status" value="1"/>
</dbReference>
<sequence length="460" mass="50357">MSSKLAWTRPSPQETCQEQRQCRDPHKATRTEIPDQRCIGIVFSGVGEVTRPTFSRPRTGGMGMQAPSRYRLIDLNIQFLLQKLRTCHPSFLTPPWFLTCGRMTLPGEVQKWQASQDGLENLTRSRGPMPKPGKDEVLVEIYTVSLNYRDTEVAMGTYKHHKSVGEASSIVPCSDMCGVVVEIGEGTNPSPWHIGDRVLSTFNQTHLTGQITPKEMTSGLGLPLDGVLQTYRVFPVTGLVKTPDYLSDEEASTLPIAAVTAWMSINGTRPMGSPGGKGETILLQGTGGVAIAGLQIGHAAGAETIITSSSDAKLERAKSLGATHTINYRTDPDWQDTVMKITHDKGVDIILEAGGAKTLRKSFDCIAFGGLINCIGYLSGKEDEPGDRVNANVLALRRTVTLKGILNGPKDRFEEMLQFYGAHKIKPVVDRTFSFEQTKEAFQYLYSGGHFGKVVVKVKE</sequence>
<dbReference type="InterPro" id="IPR036291">
    <property type="entry name" value="NAD(P)-bd_dom_sf"/>
</dbReference>